<organism evidence="1 2">
    <name type="scientific">Bathymodiolus thermophilus thioautotrophic gill symbiont</name>
    <dbReference type="NCBI Taxonomy" id="2360"/>
    <lineage>
        <taxon>Bacteria</taxon>
        <taxon>Pseudomonadati</taxon>
        <taxon>Pseudomonadota</taxon>
        <taxon>Gammaproteobacteria</taxon>
        <taxon>sulfur-oxidizing symbionts</taxon>
    </lineage>
</organism>
<dbReference type="RefSeq" id="WP_071564525.1">
    <property type="nucleotide sequence ID" value="NZ_MIQH01000612.1"/>
</dbReference>
<reference evidence="2" key="1">
    <citation type="submission" date="2016-09" db="EMBL/GenBank/DDBJ databases">
        <title>Genome Sequence of Bathymodiolus thermophilus sulfur-oxidizing gill endosymbiont.</title>
        <authorList>
            <person name="Ponnudurai R."/>
            <person name="Kleiner M."/>
            <person name="Sayavedra L."/>
            <person name="Thuermer A."/>
            <person name="Felbeck H."/>
            <person name="Schlueter R."/>
            <person name="Schweder T."/>
            <person name="Markert S."/>
        </authorList>
    </citation>
    <scope>NUCLEOTIDE SEQUENCE [LARGE SCALE GENOMIC DNA]</scope>
    <source>
        <strain evidence="2">BAT/CrabSpa'14</strain>
    </source>
</reference>
<gene>
    <name evidence="1" type="ORF">BGC33_03920</name>
</gene>
<proteinExistence type="predicted"/>
<dbReference type="EMBL" id="MIQH01000612">
    <property type="protein sequence ID" value="OIR24568.1"/>
    <property type="molecule type" value="Genomic_DNA"/>
</dbReference>
<dbReference type="Proteomes" id="UP000182798">
    <property type="component" value="Unassembled WGS sequence"/>
</dbReference>
<sequence>MKNKEIDYFKLVEECASKKMDVKISNGKIEHAQILLQAMLRHGKNSVNMFTGTLNKKLYASLEFRISVKIYHLISNGKLNFIIQDINNLQNHPLYALVKSIDPRFDKIKFFIVKKDSEASKYKNHFSTMDDLAYRNEIDDEGVSAIANFNDKETNKEFRQKFNIFMEQSVQFIER</sequence>
<dbReference type="AlphaFoldDB" id="A0A1J5TUS7"/>
<comment type="caution">
    <text evidence="1">The sequence shown here is derived from an EMBL/GenBank/DDBJ whole genome shotgun (WGS) entry which is preliminary data.</text>
</comment>
<name>A0A1J5TUS7_9GAMM</name>
<evidence type="ECO:0000313" key="1">
    <source>
        <dbReference type="EMBL" id="OIR24568.1"/>
    </source>
</evidence>
<accession>A0A1J5TUS7</accession>
<evidence type="ECO:0000313" key="2">
    <source>
        <dbReference type="Proteomes" id="UP000182798"/>
    </source>
</evidence>
<protein>
    <submittedName>
        <fullName evidence="1">Uncharacterized protein</fullName>
    </submittedName>
</protein>